<proteinExistence type="predicted"/>
<dbReference type="SUPFAM" id="SSF116734">
    <property type="entry name" value="DNA methylase specificity domain"/>
    <property type="match status" value="1"/>
</dbReference>
<dbReference type="PRINTS" id="PR00507">
    <property type="entry name" value="N12N6MTFRASE"/>
</dbReference>
<dbReference type="Pfam" id="PF02384">
    <property type="entry name" value="N6_Mtase"/>
    <property type="match status" value="1"/>
</dbReference>
<protein>
    <recommendedName>
        <fullName evidence="1">site-specific DNA-methyltransferase (adenine-specific)</fullName>
        <ecNumber evidence="1">2.1.1.72</ecNumber>
    </recommendedName>
</protein>
<reference evidence="10" key="1">
    <citation type="submission" date="2022-07" db="EMBL/GenBank/DDBJ databases">
        <title>Enhanced cultured diversity of the mouse gut microbiota enables custom-made synthetic communities.</title>
        <authorList>
            <person name="Afrizal A."/>
        </authorList>
    </citation>
    <scope>NUCLEOTIDE SEQUENCE</scope>
    <source>
        <strain evidence="10">DSM 29186</strain>
    </source>
</reference>
<evidence type="ECO:0000313" key="10">
    <source>
        <dbReference type="EMBL" id="MCR1822064.1"/>
    </source>
</evidence>
<keyword evidence="6" id="KW-0238">DNA-binding</keyword>
<evidence type="ECO:0000256" key="6">
    <source>
        <dbReference type="ARBA" id="ARBA00023125"/>
    </source>
</evidence>
<evidence type="ECO:0000256" key="1">
    <source>
        <dbReference type="ARBA" id="ARBA00011900"/>
    </source>
</evidence>
<dbReference type="GO" id="GO:0032259">
    <property type="term" value="P:methylation"/>
    <property type="evidence" value="ECO:0007669"/>
    <property type="project" value="UniProtKB-KW"/>
</dbReference>
<organism evidence="10 11">
    <name type="scientific">Terrisporobacter muris</name>
    <dbReference type="NCBI Taxonomy" id="2963284"/>
    <lineage>
        <taxon>Bacteria</taxon>
        <taxon>Bacillati</taxon>
        <taxon>Bacillota</taxon>
        <taxon>Clostridia</taxon>
        <taxon>Peptostreptococcales</taxon>
        <taxon>Peptostreptococcaceae</taxon>
        <taxon>Terrisporobacter</taxon>
    </lineage>
</organism>
<feature type="domain" description="DNA methylase adenine-specific" evidence="9">
    <location>
        <begin position="112"/>
        <end position="395"/>
    </location>
</feature>
<keyword evidence="3" id="KW-0808">Transferase</keyword>
<dbReference type="Gene3D" id="3.40.50.150">
    <property type="entry name" value="Vaccinia Virus protein VP39"/>
    <property type="match status" value="1"/>
</dbReference>
<dbReference type="SUPFAM" id="SSF53335">
    <property type="entry name" value="S-adenosyl-L-methionine-dependent methyltransferases"/>
    <property type="match status" value="1"/>
</dbReference>
<evidence type="ECO:0000256" key="8">
    <source>
        <dbReference type="SAM" id="Coils"/>
    </source>
</evidence>
<dbReference type="EMBL" id="JANKBY010000033">
    <property type="protein sequence ID" value="MCR1822064.1"/>
    <property type="molecule type" value="Genomic_DNA"/>
</dbReference>
<dbReference type="GO" id="GO:0009307">
    <property type="term" value="P:DNA restriction-modification system"/>
    <property type="evidence" value="ECO:0007669"/>
    <property type="project" value="UniProtKB-KW"/>
</dbReference>
<evidence type="ECO:0000259" key="9">
    <source>
        <dbReference type="Pfam" id="PF02384"/>
    </source>
</evidence>
<dbReference type="InterPro" id="IPR051537">
    <property type="entry name" value="DNA_Adenine_Mtase"/>
</dbReference>
<dbReference type="GO" id="GO:0003677">
    <property type="term" value="F:DNA binding"/>
    <property type="evidence" value="ECO:0007669"/>
    <property type="project" value="UniProtKB-KW"/>
</dbReference>
<name>A0A9X2M912_9FIRM</name>
<dbReference type="GO" id="GO:0009007">
    <property type="term" value="F:site-specific DNA-methyltransferase (adenine-specific) activity"/>
    <property type="evidence" value="ECO:0007669"/>
    <property type="project" value="UniProtKB-EC"/>
</dbReference>
<accession>A0A9X2M912</accession>
<keyword evidence="2 10" id="KW-0489">Methyltransferase</keyword>
<evidence type="ECO:0000256" key="3">
    <source>
        <dbReference type="ARBA" id="ARBA00022679"/>
    </source>
</evidence>
<comment type="catalytic activity">
    <reaction evidence="7">
        <text>a 2'-deoxyadenosine in DNA + S-adenosyl-L-methionine = an N(6)-methyl-2'-deoxyadenosine in DNA + S-adenosyl-L-homocysteine + H(+)</text>
        <dbReference type="Rhea" id="RHEA:15197"/>
        <dbReference type="Rhea" id="RHEA-COMP:12418"/>
        <dbReference type="Rhea" id="RHEA-COMP:12419"/>
        <dbReference type="ChEBI" id="CHEBI:15378"/>
        <dbReference type="ChEBI" id="CHEBI:57856"/>
        <dbReference type="ChEBI" id="CHEBI:59789"/>
        <dbReference type="ChEBI" id="CHEBI:90615"/>
        <dbReference type="ChEBI" id="CHEBI:90616"/>
        <dbReference type="EC" id="2.1.1.72"/>
    </reaction>
</comment>
<dbReference type="AlphaFoldDB" id="A0A9X2M912"/>
<evidence type="ECO:0000256" key="4">
    <source>
        <dbReference type="ARBA" id="ARBA00022691"/>
    </source>
</evidence>
<feature type="coiled-coil region" evidence="8">
    <location>
        <begin position="582"/>
        <end position="609"/>
    </location>
</feature>
<evidence type="ECO:0000256" key="7">
    <source>
        <dbReference type="ARBA" id="ARBA00047942"/>
    </source>
</evidence>
<dbReference type="GO" id="GO:0008170">
    <property type="term" value="F:N-methyltransferase activity"/>
    <property type="evidence" value="ECO:0007669"/>
    <property type="project" value="InterPro"/>
</dbReference>
<dbReference type="PANTHER" id="PTHR42933">
    <property type="entry name" value="SLR6095 PROTEIN"/>
    <property type="match status" value="1"/>
</dbReference>
<dbReference type="PANTHER" id="PTHR42933:SF3">
    <property type="entry name" value="TYPE I RESTRICTION ENZYME MJAVIII METHYLASE SUBUNIT"/>
    <property type="match status" value="1"/>
</dbReference>
<dbReference type="InterPro" id="IPR029063">
    <property type="entry name" value="SAM-dependent_MTases_sf"/>
</dbReference>
<keyword evidence="11" id="KW-1185">Reference proteome</keyword>
<evidence type="ECO:0000256" key="2">
    <source>
        <dbReference type="ARBA" id="ARBA00022603"/>
    </source>
</evidence>
<dbReference type="RefSeq" id="WP_257560177.1">
    <property type="nucleotide sequence ID" value="NZ_JANKBY010000033.1"/>
</dbReference>
<dbReference type="Gene3D" id="3.90.220.20">
    <property type="entry name" value="DNA methylase specificity domains"/>
    <property type="match status" value="1"/>
</dbReference>
<evidence type="ECO:0000256" key="5">
    <source>
        <dbReference type="ARBA" id="ARBA00022747"/>
    </source>
</evidence>
<evidence type="ECO:0000313" key="11">
    <source>
        <dbReference type="Proteomes" id="UP001140817"/>
    </source>
</evidence>
<gene>
    <name evidence="10" type="ORF">NSA58_04620</name>
</gene>
<dbReference type="Proteomes" id="UP001140817">
    <property type="component" value="Unassembled WGS sequence"/>
</dbReference>
<keyword evidence="5" id="KW-0680">Restriction system</keyword>
<comment type="caution">
    <text evidence="10">The sequence shown here is derived from an EMBL/GenBank/DDBJ whole genome shotgun (WGS) entry which is preliminary data.</text>
</comment>
<sequence>MENKMNYKIAQILRGFINTEEMVEVLSKYYTLGYIEAINSQNSHIDRILRSADINKELENTFNQLSNEYKDLEGVFEHLNGDSKVPREVKYEVLSIIKESNLNKDKWKLIIDQLIENKNESSGKISGESITPKCLNELGIGILEPRQGSFYDGTCGIGETLTEANNYAKRNGNYLELYGQEINLKNWAMCKIRLFVNGIYNKNIKVGNTLTKPLFTEGNELKMFDNVMMNFPFGLTWRDEKEYVEKDPYNRFIFGKPPVSNAEWLFISHMIKSLNKNGKGIAITSSGTLFRGSEETIRKNILSLDCIEAVIALPGIMTMTSIPINMMVINMDKDTELKNKILFINAEDMYEIKGRNQKVLTQQHVERIIDIYKNRKEIEDISSIVNIRDIEGSNLLANKNVLKTKMISNEFGEIKFKKEKLVELNQSKTLGEIGKFFRGINVVPSNIEEDEQGEYKIINLSDLRDSEIDTESLQRYTIKNNARIESYSVKKGDILISSRGSNIKVCIVPEHEDKILISQNVIGFRLKENNNPQYIKTFLESPLGEFLINYKQAGTNVFSLNSKDLMQIPVILLPEEEQVNIIENYQMEYRKITNEIQQLNAKLKKAKLNLYEDMGLTSTFEII</sequence>
<dbReference type="InterPro" id="IPR003356">
    <property type="entry name" value="DNA_methylase_A-5"/>
</dbReference>
<keyword evidence="4" id="KW-0949">S-adenosyl-L-methionine</keyword>
<dbReference type="InterPro" id="IPR044946">
    <property type="entry name" value="Restrct_endonuc_typeI_TRD_sf"/>
</dbReference>
<dbReference type="EC" id="2.1.1.72" evidence="1"/>
<keyword evidence="8" id="KW-0175">Coiled coil</keyword>